<reference evidence="3 4" key="1">
    <citation type="submission" date="2018-07" db="EMBL/GenBank/DDBJ databases">
        <authorList>
            <person name="Zhang Y."/>
            <person name="Wang L."/>
            <person name="Ma S."/>
        </authorList>
    </citation>
    <scope>NUCLEOTIDE SEQUENCE [LARGE SCALE GENOMIC DNA]</scope>
    <source>
        <strain evidence="3 4">4-2</strain>
    </source>
</reference>
<keyword evidence="1" id="KW-0812">Transmembrane</keyword>
<feature type="transmembrane region" description="Helical" evidence="1">
    <location>
        <begin position="102"/>
        <end position="118"/>
    </location>
</feature>
<proteinExistence type="predicted"/>
<dbReference type="InterPro" id="IPR009936">
    <property type="entry name" value="DUF1468"/>
</dbReference>
<keyword evidence="1" id="KW-0472">Membrane</keyword>
<dbReference type="Proteomes" id="UP000273516">
    <property type="component" value="Unassembled WGS sequence"/>
</dbReference>
<dbReference type="AlphaFoldDB" id="A0A3M0MWI9"/>
<feature type="domain" description="DUF1468" evidence="2">
    <location>
        <begin position="14"/>
        <end position="151"/>
    </location>
</feature>
<dbReference type="RefSeq" id="WP_122112321.1">
    <property type="nucleotide sequence ID" value="NZ_QOKZ01000003.1"/>
</dbReference>
<evidence type="ECO:0000256" key="1">
    <source>
        <dbReference type="SAM" id="Phobius"/>
    </source>
</evidence>
<sequence length="158" mass="17723">MSGSRRFFRPGILFPLFLVLLTVIYTAAAFDIRTQFTGDGEVSPRTVPLLAAACMYFTLLIVIFQEMRHPHEEDEPESGLLRPLLVIAATAAYIVMFRPVGYSLSTLLFVMVLFRIFEFNTRKPLIFILQAVIVTAIFYGLFAGIFGVRLPALIGDVI</sequence>
<organism evidence="3 4">
    <name type="scientific">Paracoccus alkanivorans</name>
    <dbReference type="NCBI Taxonomy" id="2116655"/>
    <lineage>
        <taxon>Bacteria</taxon>
        <taxon>Pseudomonadati</taxon>
        <taxon>Pseudomonadota</taxon>
        <taxon>Alphaproteobacteria</taxon>
        <taxon>Rhodobacterales</taxon>
        <taxon>Paracoccaceae</taxon>
        <taxon>Paracoccus</taxon>
    </lineage>
</organism>
<dbReference type="OrthoDB" id="7347787at2"/>
<accession>A0A3M0MWI9</accession>
<evidence type="ECO:0000313" key="4">
    <source>
        <dbReference type="Proteomes" id="UP000273516"/>
    </source>
</evidence>
<feature type="transmembrane region" description="Helical" evidence="1">
    <location>
        <begin position="125"/>
        <end position="148"/>
    </location>
</feature>
<keyword evidence="1" id="KW-1133">Transmembrane helix</keyword>
<protein>
    <submittedName>
        <fullName evidence="3">Tripartite tricarboxylate transporter TctB family protein</fullName>
    </submittedName>
</protein>
<evidence type="ECO:0000259" key="2">
    <source>
        <dbReference type="Pfam" id="PF07331"/>
    </source>
</evidence>
<gene>
    <name evidence="3" type="ORF">C9E81_10840</name>
</gene>
<evidence type="ECO:0000313" key="3">
    <source>
        <dbReference type="EMBL" id="RMC35697.1"/>
    </source>
</evidence>
<keyword evidence="4" id="KW-1185">Reference proteome</keyword>
<dbReference type="EMBL" id="QOKZ01000003">
    <property type="protein sequence ID" value="RMC35697.1"/>
    <property type="molecule type" value="Genomic_DNA"/>
</dbReference>
<feature type="transmembrane region" description="Helical" evidence="1">
    <location>
        <begin position="45"/>
        <end position="67"/>
    </location>
</feature>
<name>A0A3M0MWI9_9RHOB</name>
<comment type="caution">
    <text evidence="3">The sequence shown here is derived from an EMBL/GenBank/DDBJ whole genome shotgun (WGS) entry which is preliminary data.</text>
</comment>
<dbReference type="Pfam" id="PF07331">
    <property type="entry name" value="TctB"/>
    <property type="match status" value="1"/>
</dbReference>